<accession>A0ABV8NXQ7</accession>
<sequence length="152" mass="16303">MTPADFIAAIAPAAQAAMRETKVPASVTIAQAALESGWGAHAPGHNLFGIKADASWIAPVTTKKTHEVVNGKTIIIEAKFRAYPDWLGSIEDHARFLVENPRYASAFEHCDDGEDFAWAIARAGYATDPDYASKLISIIRAHTLLALDTAGN</sequence>
<dbReference type="PANTHER" id="PTHR33308">
    <property type="entry name" value="PEPTIDOGLYCAN HYDROLASE FLGJ"/>
    <property type="match status" value="1"/>
</dbReference>
<dbReference type="GO" id="GO:0016787">
    <property type="term" value="F:hydrolase activity"/>
    <property type="evidence" value="ECO:0007669"/>
    <property type="project" value="UniProtKB-KW"/>
</dbReference>
<evidence type="ECO:0000259" key="2">
    <source>
        <dbReference type="SMART" id="SM00047"/>
    </source>
</evidence>
<dbReference type="Proteomes" id="UP001595848">
    <property type="component" value="Unassembled WGS sequence"/>
</dbReference>
<dbReference type="InterPro" id="IPR051056">
    <property type="entry name" value="Glycosyl_Hydrolase_73"/>
</dbReference>
<dbReference type="Pfam" id="PF01832">
    <property type="entry name" value="Glucosaminidase"/>
    <property type="match status" value="1"/>
</dbReference>
<evidence type="ECO:0000313" key="4">
    <source>
        <dbReference type="Proteomes" id="UP001595848"/>
    </source>
</evidence>
<name>A0ABV8NXQ7_9BURK</name>
<dbReference type="SMART" id="SM00047">
    <property type="entry name" value="LYZ2"/>
    <property type="match status" value="1"/>
</dbReference>
<dbReference type="RefSeq" id="WP_217964149.1">
    <property type="nucleotide sequence ID" value="NZ_JAHTBN010000003.1"/>
</dbReference>
<evidence type="ECO:0000256" key="1">
    <source>
        <dbReference type="ARBA" id="ARBA00022801"/>
    </source>
</evidence>
<proteinExistence type="predicted"/>
<evidence type="ECO:0000313" key="3">
    <source>
        <dbReference type="EMBL" id="MFC4200613.1"/>
    </source>
</evidence>
<feature type="domain" description="Mannosyl-glycoprotein endo-beta-N-acetylglucosamidase-like" evidence="2">
    <location>
        <begin position="3"/>
        <end position="148"/>
    </location>
</feature>
<dbReference type="PANTHER" id="PTHR33308:SF9">
    <property type="entry name" value="PEPTIDOGLYCAN HYDROLASE FLGJ"/>
    <property type="match status" value="1"/>
</dbReference>
<keyword evidence="4" id="KW-1185">Reference proteome</keyword>
<reference evidence="4" key="1">
    <citation type="journal article" date="2019" name="Int. J. Syst. Evol. Microbiol.">
        <title>The Global Catalogue of Microorganisms (GCM) 10K type strain sequencing project: providing services to taxonomists for standard genome sequencing and annotation.</title>
        <authorList>
            <consortium name="The Broad Institute Genomics Platform"/>
            <consortium name="The Broad Institute Genome Sequencing Center for Infectious Disease"/>
            <person name="Wu L."/>
            <person name="Ma J."/>
        </authorList>
    </citation>
    <scope>NUCLEOTIDE SEQUENCE [LARGE SCALE GENOMIC DNA]</scope>
    <source>
        <strain evidence="4">LMG 24813</strain>
    </source>
</reference>
<comment type="caution">
    <text evidence="3">The sequence shown here is derived from an EMBL/GenBank/DDBJ whole genome shotgun (WGS) entry which is preliminary data.</text>
</comment>
<organism evidence="3 4">
    <name type="scientific">Candidimonas humi</name>
    <dbReference type="NCBI Taxonomy" id="683355"/>
    <lineage>
        <taxon>Bacteria</taxon>
        <taxon>Pseudomonadati</taxon>
        <taxon>Pseudomonadota</taxon>
        <taxon>Betaproteobacteria</taxon>
        <taxon>Burkholderiales</taxon>
        <taxon>Alcaligenaceae</taxon>
        <taxon>Candidimonas</taxon>
    </lineage>
</organism>
<dbReference type="InterPro" id="IPR002901">
    <property type="entry name" value="MGlyc_endo_b_GlcNAc-like_dom"/>
</dbReference>
<keyword evidence="1 3" id="KW-0378">Hydrolase</keyword>
<protein>
    <submittedName>
        <fullName evidence="3">Glycoside hydrolase family 73 protein</fullName>
    </submittedName>
</protein>
<dbReference type="EMBL" id="JBHSBV010000002">
    <property type="protein sequence ID" value="MFC4200613.1"/>
    <property type="molecule type" value="Genomic_DNA"/>
</dbReference>
<gene>
    <name evidence="3" type="ORF">ACFOY1_06590</name>
</gene>